<dbReference type="PANTHER" id="PTHR31669">
    <property type="entry name" value="PROTEIN FAR1-RELATED SEQUENCE 10-RELATED"/>
    <property type="match status" value="1"/>
</dbReference>
<comment type="caution">
    <text evidence="4">The sequence shown here is derived from an EMBL/GenBank/DDBJ whole genome shotgun (WGS) entry which is preliminary data.</text>
</comment>
<proteinExistence type="predicted"/>
<dbReference type="PROSITE" id="PS50966">
    <property type="entry name" value="ZF_SWIM"/>
    <property type="match status" value="1"/>
</dbReference>
<dbReference type="Proteomes" id="UP001470230">
    <property type="component" value="Unassembled WGS sequence"/>
</dbReference>
<feature type="compositionally biased region" description="Basic and acidic residues" evidence="2">
    <location>
        <begin position="645"/>
        <end position="657"/>
    </location>
</feature>
<evidence type="ECO:0000259" key="3">
    <source>
        <dbReference type="PROSITE" id="PS50966"/>
    </source>
</evidence>
<keyword evidence="1" id="KW-0479">Metal-binding</keyword>
<evidence type="ECO:0000256" key="1">
    <source>
        <dbReference type="PROSITE-ProRule" id="PRU00325"/>
    </source>
</evidence>
<evidence type="ECO:0000313" key="4">
    <source>
        <dbReference type="EMBL" id="KAK8833725.1"/>
    </source>
</evidence>
<dbReference type="InterPro" id="IPR031052">
    <property type="entry name" value="FHY3/FAR1"/>
</dbReference>
<evidence type="ECO:0000313" key="5">
    <source>
        <dbReference type="EMBL" id="KAK8842526.1"/>
    </source>
</evidence>
<keyword evidence="6" id="KW-1185">Reference proteome</keyword>
<keyword evidence="1" id="KW-0863">Zinc-finger</keyword>
<reference evidence="4 6" key="1">
    <citation type="submission" date="2024-04" db="EMBL/GenBank/DDBJ databases">
        <title>Tritrichomonas musculus Genome.</title>
        <authorList>
            <person name="Alves-Ferreira E."/>
            <person name="Grigg M."/>
            <person name="Lorenzi H."/>
            <person name="Galac M."/>
        </authorList>
    </citation>
    <scope>NUCLEOTIDE SEQUENCE [LARGE SCALE GENOMIC DNA]</scope>
    <source>
        <strain evidence="4 6">EAF2021</strain>
    </source>
</reference>
<dbReference type="InterPro" id="IPR007527">
    <property type="entry name" value="Znf_SWIM"/>
</dbReference>
<sequence>MTNYFSPENFKKLEFNSPLEADSELRIMAKKNGFEISAKDIIISGFCRYYCHKGGKKRGKNSNKTDCPFCFRTIMSVNDDGSTFVKIDEAYQCLEHNHALIQQMYTLQLANNEVKEMVQNMINSDISPVKIRKFLFNQGINDVSTLQIRQMQMKFTKDEAFSETDELIKYVKEKKGFYKIFEETVNNQCQRFAVFTLLPEEFNNLKSFGDVILIDSTQVNLSLKWEVVPITLIDRNKNLRCGGIVYTCMFSEEIITWLLKILLDFDAFREKIQTIITDEDAAFIVAFDRAFKNAETIYQVKHVLCSFHKTQNFKKKINSLGLTSHQKDCLNDLFETICYTPHYDTAMSCLGKLFDVVELKSYLSKEVVPYLHMFARSCINESFCLGYNVTSPAESMNNMLKRSLPARTLTLSESRKEFDSILYNHYQCISEKQHKKRIPSDNIFYEHYSPNIANEIMHQIEKSKTVILEDDHFDNYTHIAYQQEFQNQKYRLNEWYCECKLNYFSGVPCSHIISLHSKLFNEYPFFLIDPRWKISNNNITISNDDVLNLSNNLVEESNDISIPLPIKLKQETYDPYSLSTLTQEQRFLRIFHIAKQLCSAASCDINHSCMVMEKFKKLLDHVQNLNKEVNKQNNDETFQSNDTNVDDKNNSSKHNDNSLELIVPKTNTVVDHCDIIGKRKGRPKKPRKAKEHSQNIQCIICLGKHHMKDCFFYNELEKLLKEQPLDDPGKRKCGLCRHFDHIIKTCPLRLKAVEYYKNET</sequence>
<dbReference type="EMBL" id="JAPFFF010000038">
    <property type="protein sequence ID" value="KAK8842526.1"/>
    <property type="molecule type" value="Genomic_DNA"/>
</dbReference>
<feature type="domain" description="SWIM-type" evidence="3">
    <location>
        <begin position="481"/>
        <end position="520"/>
    </location>
</feature>
<keyword evidence="1" id="KW-0862">Zinc</keyword>
<accession>A0ABR2GIJ5</accession>
<feature type="region of interest" description="Disordered" evidence="2">
    <location>
        <begin position="630"/>
        <end position="658"/>
    </location>
</feature>
<dbReference type="PANTHER" id="PTHR31669:SF251">
    <property type="entry name" value="PROTEIN FAR1-RELATED SEQUENCE"/>
    <property type="match status" value="1"/>
</dbReference>
<protein>
    <recommendedName>
        <fullName evidence="3">SWIM-type domain-containing protein</fullName>
    </recommendedName>
</protein>
<dbReference type="EMBL" id="JAPFFF010000681">
    <property type="protein sequence ID" value="KAK8833725.1"/>
    <property type="molecule type" value="Genomic_DNA"/>
</dbReference>
<organism evidence="4 6">
    <name type="scientific">Tritrichomonas musculus</name>
    <dbReference type="NCBI Taxonomy" id="1915356"/>
    <lineage>
        <taxon>Eukaryota</taxon>
        <taxon>Metamonada</taxon>
        <taxon>Parabasalia</taxon>
        <taxon>Tritrichomonadida</taxon>
        <taxon>Tritrichomonadidae</taxon>
        <taxon>Tritrichomonas</taxon>
    </lineage>
</organism>
<name>A0ABR2GIJ5_9EUKA</name>
<evidence type="ECO:0000313" key="6">
    <source>
        <dbReference type="Proteomes" id="UP001470230"/>
    </source>
</evidence>
<gene>
    <name evidence="5" type="ORF">M9Y10_026118</name>
    <name evidence="4" type="ORF">M9Y10_040638</name>
</gene>
<evidence type="ECO:0000256" key="2">
    <source>
        <dbReference type="SAM" id="MobiDB-lite"/>
    </source>
</evidence>